<feature type="binding site" evidence="12">
    <location>
        <position position="224"/>
    </location>
    <ligand>
        <name>pyruvate</name>
        <dbReference type="ChEBI" id="CHEBI:15361"/>
    </ligand>
</feature>
<evidence type="ECO:0000256" key="11">
    <source>
        <dbReference type="ARBA" id="ARBA00047836"/>
    </source>
</evidence>
<accession>A0ABV2NI83</accession>
<evidence type="ECO:0000256" key="8">
    <source>
        <dbReference type="ARBA" id="ARBA00023154"/>
    </source>
</evidence>
<feature type="active site" description="Schiff-base intermediate with substrate" evidence="12">
    <location>
        <position position="182"/>
    </location>
</feature>
<name>A0ABV2NI83_9HYPH</name>
<comment type="subcellular location">
    <subcellularLocation>
        <location evidence="12">Cytoplasm</location>
    </subcellularLocation>
</comment>
<dbReference type="PRINTS" id="PR00146">
    <property type="entry name" value="DHPICSNTHASE"/>
</dbReference>
<gene>
    <name evidence="12" type="primary">dapA</name>
    <name evidence="14" type="ORF">ABIC20_003457</name>
</gene>
<dbReference type="Gene3D" id="3.20.20.70">
    <property type="entry name" value="Aldolase class I"/>
    <property type="match status" value="1"/>
</dbReference>
<keyword evidence="10 12" id="KW-0704">Schiff base</keyword>
<comment type="similarity">
    <text evidence="3 12 13">Belongs to the DapA family.</text>
</comment>
<sequence length="329" mass="33663">MSLSRLDRAEPSDAANAGADRFGGSLTALVTPFADGGRRLDERAFAGLVEWQVAEGTEGLVVAGTTGEAPTLTAGEHDRLLRIAVEAAAGRVPVIAGTGTNCTRSSIELTRAAQAAGADAALVVTPYYNKPMQEGLYRHFAAIAGSVDLPILLYTVPCRTGVDIAADTLARLAAIPNVVGIKDATGDLARPTATARSIGTVFLQLSGHDATAAAFNLAGGRGCISVVSNVAPRLCADLQRACRDGDFRAAAAIQARLAPLVLALERETNPGPVKLALSLLQADVSPDMRLPLVAPSTGTAVAVAEALEAVLGSRPEASGLEPEPTSRAA</sequence>
<evidence type="ECO:0000256" key="10">
    <source>
        <dbReference type="ARBA" id="ARBA00023270"/>
    </source>
</evidence>
<dbReference type="PROSITE" id="PS00665">
    <property type="entry name" value="DHDPS_1"/>
    <property type="match status" value="1"/>
</dbReference>
<dbReference type="InterPro" id="IPR002220">
    <property type="entry name" value="DapA-like"/>
</dbReference>
<evidence type="ECO:0000256" key="1">
    <source>
        <dbReference type="ARBA" id="ARBA00003294"/>
    </source>
</evidence>
<keyword evidence="8 12" id="KW-0457">Lysine biosynthesis</keyword>
<reference evidence="14 15" key="1">
    <citation type="submission" date="2024-06" db="EMBL/GenBank/DDBJ databases">
        <title>Genomics of switchgrass bacterial isolates.</title>
        <authorList>
            <person name="Shade A."/>
        </authorList>
    </citation>
    <scope>NUCLEOTIDE SEQUENCE [LARGE SCALE GENOMIC DNA]</scope>
    <source>
        <strain evidence="14 15">PvP084</strain>
    </source>
</reference>
<evidence type="ECO:0000256" key="7">
    <source>
        <dbReference type="ARBA" id="ARBA00022915"/>
    </source>
</evidence>
<comment type="caution">
    <text evidence="12">Was originally thought to be a dihydrodipicolinate synthase (DHDPS), catalyzing the condensation of (S)-aspartate-beta-semialdehyde [(S)-ASA] and pyruvate to dihydrodipicolinate (DHDP). However, it was shown in E.coli that the product of the enzymatic reaction is not dihydrodipicolinate but in fact (4S)-4-hydroxy-2,3,4,5-tetrahydro-(2S)-dipicolinic acid (HTPA), and that the consecutive dehydration reaction leading to DHDP is not spontaneous but catalyzed by DapB.</text>
</comment>
<comment type="pathway">
    <text evidence="2 12">Amino-acid biosynthesis; L-lysine biosynthesis via DAP pathway; (S)-tetrahydrodipicolinate from L-aspartate: step 3/4.</text>
</comment>
<keyword evidence="7 12" id="KW-0220">Diaminopimelate biosynthesis</keyword>
<evidence type="ECO:0000256" key="13">
    <source>
        <dbReference type="PIRNR" id="PIRNR001365"/>
    </source>
</evidence>
<protein>
    <recommendedName>
        <fullName evidence="4 12">4-hydroxy-tetrahydrodipicolinate synthase</fullName>
        <shortName evidence="12">HTPA synthase</shortName>
        <ecNumber evidence="4 12">4.3.3.7</ecNumber>
    </recommendedName>
</protein>
<dbReference type="PIRSF" id="PIRSF001365">
    <property type="entry name" value="DHDPS"/>
    <property type="match status" value="1"/>
</dbReference>
<dbReference type="InterPro" id="IPR005263">
    <property type="entry name" value="DapA"/>
</dbReference>
<keyword evidence="9 12" id="KW-0456">Lyase</keyword>
<evidence type="ECO:0000256" key="12">
    <source>
        <dbReference type="HAMAP-Rule" id="MF_00418"/>
    </source>
</evidence>
<evidence type="ECO:0000313" key="15">
    <source>
        <dbReference type="Proteomes" id="UP001549119"/>
    </source>
</evidence>
<dbReference type="InterPro" id="IPR020624">
    <property type="entry name" value="Schiff_base-form_aldolases_CS"/>
</dbReference>
<comment type="subunit">
    <text evidence="12">Homotetramer; dimer of dimers.</text>
</comment>
<evidence type="ECO:0000313" key="14">
    <source>
        <dbReference type="EMBL" id="MET3866148.1"/>
    </source>
</evidence>
<feature type="active site" description="Proton donor/acceptor" evidence="12">
    <location>
        <position position="154"/>
    </location>
</feature>
<evidence type="ECO:0000256" key="5">
    <source>
        <dbReference type="ARBA" id="ARBA00022490"/>
    </source>
</evidence>
<feature type="binding site" evidence="12">
    <location>
        <position position="66"/>
    </location>
    <ligand>
        <name>pyruvate</name>
        <dbReference type="ChEBI" id="CHEBI:15361"/>
    </ligand>
</feature>
<evidence type="ECO:0000256" key="6">
    <source>
        <dbReference type="ARBA" id="ARBA00022605"/>
    </source>
</evidence>
<proteinExistence type="inferred from homology"/>
<dbReference type="SMART" id="SM01130">
    <property type="entry name" value="DHDPS"/>
    <property type="match status" value="1"/>
</dbReference>
<feature type="site" description="Part of a proton relay during catalysis" evidence="12">
    <location>
        <position position="65"/>
    </location>
</feature>
<comment type="catalytic activity">
    <reaction evidence="11 12">
        <text>L-aspartate 4-semialdehyde + pyruvate = (2S,4S)-4-hydroxy-2,3,4,5-tetrahydrodipicolinate + H2O + H(+)</text>
        <dbReference type="Rhea" id="RHEA:34171"/>
        <dbReference type="ChEBI" id="CHEBI:15361"/>
        <dbReference type="ChEBI" id="CHEBI:15377"/>
        <dbReference type="ChEBI" id="CHEBI:15378"/>
        <dbReference type="ChEBI" id="CHEBI:67139"/>
        <dbReference type="ChEBI" id="CHEBI:537519"/>
        <dbReference type="EC" id="4.3.3.7"/>
    </reaction>
</comment>
<dbReference type="RefSeq" id="WP_059409524.1">
    <property type="nucleotide sequence ID" value="NZ_JAZBNP010000001.1"/>
</dbReference>
<comment type="caution">
    <text evidence="14">The sequence shown here is derived from an EMBL/GenBank/DDBJ whole genome shotgun (WGS) entry which is preliminary data.</text>
</comment>
<dbReference type="EMBL" id="JBEPNW010000002">
    <property type="protein sequence ID" value="MET3866148.1"/>
    <property type="molecule type" value="Genomic_DNA"/>
</dbReference>
<dbReference type="Pfam" id="PF00701">
    <property type="entry name" value="DHDPS"/>
    <property type="match status" value="1"/>
</dbReference>
<dbReference type="SUPFAM" id="SSF51569">
    <property type="entry name" value="Aldolase"/>
    <property type="match status" value="1"/>
</dbReference>
<feature type="site" description="Part of a proton relay during catalysis" evidence="12">
    <location>
        <position position="128"/>
    </location>
</feature>
<dbReference type="PANTHER" id="PTHR12128">
    <property type="entry name" value="DIHYDRODIPICOLINATE SYNTHASE"/>
    <property type="match status" value="1"/>
</dbReference>
<evidence type="ECO:0000256" key="3">
    <source>
        <dbReference type="ARBA" id="ARBA00007592"/>
    </source>
</evidence>
<evidence type="ECO:0000256" key="2">
    <source>
        <dbReference type="ARBA" id="ARBA00005120"/>
    </source>
</evidence>
<keyword evidence="5 12" id="KW-0963">Cytoplasm</keyword>
<keyword evidence="6 12" id="KW-0028">Amino-acid biosynthesis</keyword>
<evidence type="ECO:0000256" key="4">
    <source>
        <dbReference type="ARBA" id="ARBA00012086"/>
    </source>
</evidence>
<dbReference type="Proteomes" id="UP001549119">
    <property type="component" value="Unassembled WGS sequence"/>
</dbReference>
<dbReference type="GO" id="GO:0008840">
    <property type="term" value="F:4-hydroxy-tetrahydrodipicolinate synthase activity"/>
    <property type="evidence" value="ECO:0007669"/>
    <property type="project" value="UniProtKB-EC"/>
</dbReference>
<evidence type="ECO:0000256" key="9">
    <source>
        <dbReference type="ARBA" id="ARBA00023239"/>
    </source>
</evidence>
<dbReference type="PANTHER" id="PTHR12128:SF66">
    <property type="entry name" value="4-HYDROXY-2-OXOGLUTARATE ALDOLASE, MITOCHONDRIAL"/>
    <property type="match status" value="1"/>
</dbReference>
<keyword evidence="15" id="KW-1185">Reference proteome</keyword>
<dbReference type="CDD" id="cd00950">
    <property type="entry name" value="DHDPS"/>
    <property type="match status" value="1"/>
</dbReference>
<comment type="function">
    <text evidence="1 12">Catalyzes the condensation of (S)-aspartate-beta-semialdehyde [(S)-ASA] and pyruvate to 4-hydroxy-tetrahydrodipicolinate (HTPA).</text>
</comment>
<dbReference type="EC" id="4.3.3.7" evidence="4 12"/>
<dbReference type="HAMAP" id="MF_00418">
    <property type="entry name" value="DapA"/>
    <property type="match status" value="1"/>
</dbReference>
<organism evidence="14 15">
    <name type="scientific">Methylobacterium radiotolerans</name>
    <dbReference type="NCBI Taxonomy" id="31998"/>
    <lineage>
        <taxon>Bacteria</taxon>
        <taxon>Pseudomonadati</taxon>
        <taxon>Pseudomonadota</taxon>
        <taxon>Alphaproteobacteria</taxon>
        <taxon>Hyphomicrobiales</taxon>
        <taxon>Methylobacteriaceae</taxon>
        <taxon>Methylobacterium</taxon>
    </lineage>
</organism>
<dbReference type="InterPro" id="IPR013785">
    <property type="entry name" value="Aldolase_TIM"/>
</dbReference>
<dbReference type="NCBIfam" id="TIGR00674">
    <property type="entry name" value="dapA"/>
    <property type="match status" value="1"/>
</dbReference>